<dbReference type="GO" id="GO:0036220">
    <property type="term" value="F:ITP diphosphatase activity"/>
    <property type="evidence" value="ECO:0007669"/>
    <property type="project" value="UniProtKB-UniRule"/>
</dbReference>
<dbReference type="InterPro" id="IPR029001">
    <property type="entry name" value="ITPase-like_fam"/>
</dbReference>
<dbReference type="Proteomes" id="UP000315938">
    <property type="component" value="Unassembled WGS sequence"/>
</dbReference>
<dbReference type="GO" id="GO:0035870">
    <property type="term" value="F:dITP diphosphatase activity"/>
    <property type="evidence" value="ECO:0007669"/>
    <property type="project" value="UniProtKB-UniRule"/>
</dbReference>
<comment type="subunit">
    <text evidence="2 10">Homodimer.</text>
</comment>
<dbReference type="NCBIfam" id="TIGR00042">
    <property type="entry name" value="RdgB/HAM1 family non-canonical purine NTP pyrophosphatase"/>
    <property type="match status" value="1"/>
</dbReference>
<evidence type="ECO:0000256" key="10">
    <source>
        <dbReference type="HAMAP-Rule" id="MF_01405"/>
    </source>
</evidence>
<comment type="catalytic activity">
    <reaction evidence="10">
        <text>ITP + H2O = IMP + diphosphate + H(+)</text>
        <dbReference type="Rhea" id="RHEA:29399"/>
        <dbReference type="ChEBI" id="CHEBI:15377"/>
        <dbReference type="ChEBI" id="CHEBI:15378"/>
        <dbReference type="ChEBI" id="CHEBI:33019"/>
        <dbReference type="ChEBI" id="CHEBI:58053"/>
        <dbReference type="ChEBI" id="CHEBI:61402"/>
        <dbReference type="EC" id="3.6.1.66"/>
    </reaction>
</comment>
<comment type="cofactor">
    <cofactor evidence="10">
        <name>Mg(2+)</name>
        <dbReference type="ChEBI" id="CHEBI:18420"/>
    </cofactor>
    <text evidence="10">Binds 1 Mg(2+) ion per subunit.</text>
</comment>
<evidence type="ECO:0000256" key="9">
    <source>
        <dbReference type="ARBA" id="ARBA00052017"/>
    </source>
</evidence>
<comment type="catalytic activity">
    <reaction evidence="8 10">
        <text>dITP + H2O = dIMP + diphosphate + H(+)</text>
        <dbReference type="Rhea" id="RHEA:28342"/>
        <dbReference type="ChEBI" id="CHEBI:15377"/>
        <dbReference type="ChEBI" id="CHEBI:15378"/>
        <dbReference type="ChEBI" id="CHEBI:33019"/>
        <dbReference type="ChEBI" id="CHEBI:61194"/>
        <dbReference type="ChEBI" id="CHEBI:61382"/>
        <dbReference type="EC" id="3.6.1.66"/>
    </reaction>
</comment>
<dbReference type="CDD" id="cd00515">
    <property type="entry name" value="HAM1"/>
    <property type="match status" value="1"/>
</dbReference>
<dbReference type="InterPro" id="IPR002637">
    <property type="entry name" value="RdgB/HAM1"/>
</dbReference>
<keyword evidence="3 10" id="KW-0479">Metal-binding</keyword>
<protein>
    <recommendedName>
        <fullName evidence="10">dITP/XTP pyrophosphatase</fullName>
        <ecNumber evidence="10">3.6.1.66</ecNumber>
    </recommendedName>
    <alternativeName>
        <fullName evidence="10">Non-canonical purine NTP pyrophosphatase</fullName>
    </alternativeName>
    <alternativeName>
        <fullName evidence="10">Non-standard purine NTP pyrophosphatase</fullName>
    </alternativeName>
    <alternativeName>
        <fullName evidence="10">Nucleoside-triphosphate diphosphatase</fullName>
    </alternativeName>
    <alternativeName>
        <fullName evidence="10">Nucleoside-triphosphate pyrophosphatase</fullName>
        <shortName evidence="10">NTPase</shortName>
    </alternativeName>
</protein>
<evidence type="ECO:0000256" key="1">
    <source>
        <dbReference type="ARBA" id="ARBA00008023"/>
    </source>
</evidence>
<keyword evidence="5 10" id="KW-0378">Hydrolase</keyword>
<evidence type="ECO:0000313" key="13">
    <source>
        <dbReference type="Proteomes" id="UP000315938"/>
    </source>
</evidence>
<keyword evidence="7 10" id="KW-0546">Nucleotide metabolism</keyword>
<dbReference type="FunFam" id="3.90.950.10:FF:000001">
    <property type="entry name" value="dITP/XTP pyrophosphatase"/>
    <property type="match status" value="1"/>
</dbReference>
<comment type="function">
    <text evidence="10">Pyrophosphatase that catalyzes the hydrolysis of nucleoside triphosphates to their monophosphate derivatives, with a high preference for the non-canonical purine nucleotides XTP (xanthosine triphosphate), dITP (deoxyinosine triphosphate) and ITP. Seems to function as a house-cleaning enzyme that removes non-canonical purine nucleotides from the nucleotide pool, thus preventing their incorporation into DNA/RNA and avoiding chromosomal lesions.</text>
</comment>
<feature type="binding site" evidence="10">
    <location>
        <position position="69"/>
    </location>
    <ligand>
        <name>substrate</name>
    </ligand>
</feature>
<evidence type="ECO:0000256" key="3">
    <source>
        <dbReference type="ARBA" id="ARBA00022723"/>
    </source>
</evidence>
<feature type="binding site" evidence="10">
    <location>
        <begin position="7"/>
        <end position="12"/>
    </location>
    <ligand>
        <name>substrate</name>
    </ligand>
</feature>
<evidence type="ECO:0000256" key="11">
    <source>
        <dbReference type="RuleBase" id="RU003781"/>
    </source>
</evidence>
<dbReference type="EC" id="3.6.1.66" evidence="10"/>
<comment type="catalytic activity">
    <reaction evidence="9 10">
        <text>XTP + H2O = XMP + diphosphate + H(+)</text>
        <dbReference type="Rhea" id="RHEA:28610"/>
        <dbReference type="ChEBI" id="CHEBI:15377"/>
        <dbReference type="ChEBI" id="CHEBI:15378"/>
        <dbReference type="ChEBI" id="CHEBI:33019"/>
        <dbReference type="ChEBI" id="CHEBI:57464"/>
        <dbReference type="ChEBI" id="CHEBI:61314"/>
        <dbReference type="EC" id="3.6.1.66"/>
    </reaction>
</comment>
<dbReference type="GeneID" id="41339022"/>
<dbReference type="PANTHER" id="PTHR11067:SF9">
    <property type="entry name" value="INOSINE TRIPHOSPHATE PYROPHOSPHATASE"/>
    <property type="match status" value="1"/>
</dbReference>
<dbReference type="PANTHER" id="PTHR11067">
    <property type="entry name" value="INOSINE TRIPHOSPHATE PYROPHOSPHATASE/HAM1 PROTEIN"/>
    <property type="match status" value="1"/>
</dbReference>
<name>A0A553IHL4_ACHLA</name>
<comment type="similarity">
    <text evidence="1 10 11">Belongs to the HAM1 NTPase family.</text>
</comment>
<dbReference type="GO" id="GO:0009117">
    <property type="term" value="P:nucleotide metabolic process"/>
    <property type="evidence" value="ECO:0007669"/>
    <property type="project" value="UniProtKB-KW"/>
</dbReference>
<dbReference type="GO" id="GO:0017111">
    <property type="term" value="F:ribonucleoside triphosphate phosphatase activity"/>
    <property type="evidence" value="ECO:0007669"/>
    <property type="project" value="InterPro"/>
</dbReference>
<comment type="caution">
    <text evidence="10">Lacks conserved residue(s) required for the propagation of feature annotation.</text>
</comment>
<reference evidence="12 13" key="1">
    <citation type="submission" date="2019-07" db="EMBL/GenBank/DDBJ databases">
        <title>Genome sequence of Acholeplasma laidlawii strain with increased resistance to erythromycin.</title>
        <authorList>
            <person name="Medvedeva E.S."/>
            <person name="Baranova N.B."/>
            <person name="Siniagina M.N."/>
            <person name="Mouzykantov A."/>
            <person name="Chernova O.A."/>
            <person name="Chernov V.M."/>
        </authorList>
    </citation>
    <scope>NUCLEOTIDE SEQUENCE [LARGE SCALE GENOMIC DNA]</scope>
    <source>
        <strain evidence="12 13">PG8REry</strain>
    </source>
</reference>
<feature type="binding site" evidence="10">
    <location>
        <position position="170"/>
    </location>
    <ligand>
        <name>substrate</name>
    </ligand>
</feature>
<feature type="binding site" evidence="10">
    <location>
        <begin position="147"/>
        <end position="150"/>
    </location>
    <ligand>
        <name>substrate</name>
    </ligand>
</feature>
<evidence type="ECO:0000256" key="8">
    <source>
        <dbReference type="ARBA" id="ARBA00051875"/>
    </source>
</evidence>
<dbReference type="EMBL" id="VKID01000001">
    <property type="protein sequence ID" value="TRX99699.1"/>
    <property type="molecule type" value="Genomic_DNA"/>
</dbReference>
<dbReference type="OMA" id="YDPIFQP"/>
<dbReference type="RefSeq" id="WP_012242813.1">
    <property type="nucleotide sequence ID" value="NZ_JACAOE010000001.1"/>
</dbReference>
<sequence length="200" mass="22736">MDIIFASNNYHKFIEMESILKPHQITLLKDFQIDEKEIIESGLTFEANAQIKARAFAKRFNQVAIADDSGIIIEAISPLPGIYSKRYSGLGDTVNNIKVLDVLKNKENRQARFVCAIAIAFPDGKIFTYVGNMLGNIALNLKGSMGFGYDPIFIPDGKQETLGELGSTYKDEHSHRRHALNNFLEAKDEIIDYWRYTWKK</sequence>
<dbReference type="GO" id="GO:0046872">
    <property type="term" value="F:metal ion binding"/>
    <property type="evidence" value="ECO:0007669"/>
    <property type="project" value="UniProtKB-KW"/>
</dbReference>
<dbReference type="AlphaFoldDB" id="A0A553IHL4"/>
<accession>A0A553IHL4</accession>
<gene>
    <name evidence="12" type="primary">rdgB</name>
    <name evidence="12" type="ORF">FNV44_01270</name>
</gene>
<dbReference type="Gene3D" id="3.90.950.10">
    <property type="match status" value="1"/>
</dbReference>
<evidence type="ECO:0000256" key="6">
    <source>
        <dbReference type="ARBA" id="ARBA00022842"/>
    </source>
</evidence>
<dbReference type="GO" id="GO:0036222">
    <property type="term" value="F:XTP diphosphatase activity"/>
    <property type="evidence" value="ECO:0007669"/>
    <property type="project" value="UniProtKB-UniRule"/>
</dbReference>
<organism evidence="12 13">
    <name type="scientific">Acholeplasma laidlawii</name>
    <dbReference type="NCBI Taxonomy" id="2148"/>
    <lineage>
        <taxon>Bacteria</taxon>
        <taxon>Bacillati</taxon>
        <taxon>Mycoplasmatota</taxon>
        <taxon>Mollicutes</taxon>
        <taxon>Acholeplasmatales</taxon>
        <taxon>Acholeplasmataceae</taxon>
        <taxon>Acholeplasma</taxon>
    </lineage>
</organism>
<feature type="active site" description="Proton acceptor" evidence="10">
    <location>
        <position position="68"/>
    </location>
</feature>
<evidence type="ECO:0000256" key="2">
    <source>
        <dbReference type="ARBA" id="ARBA00011738"/>
    </source>
</evidence>
<dbReference type="GO" id="GO:0005829">
    <property type="term" value="C:cytosol"/>
    <property type="evidence" value="ECO:0007669"/>
    <property type="project" value="TreeGrafter"/>
</dbReference>
<dbReference type="InterPro" id="IPR020922">
    <property type="entry name" value="dITP/XTP_pyrophosphatase"/>
</dbReference>
<dbReference type="SUPFAM" id="SSF52972">
    <property type="entry name" value="ITPase-like"/>
    <property type="match status" value="1"/>
</dbReference>
<dbReference type="Pfam" id="PF01725">
    <property type="entry name" value="Ham1p_like"/>
    <property type="match status" value="1"/>
</dbReference>
<keyword evidence="6 10" id="KW-0460">Magnesium</keyword>
<evidence type="ECO:0000256" key="4">
    <source>
        <dbReference type="ARBA" id="ARBA00022741"/>
    </source>
</evidence>
<feature type="binding site" evidence="10">
    <location>
        <position position="68"/>
    </location>
    <ligand>
        <name>Mg(2+)</name>
        <dbReference type="ChEBI" id="CHEBI:18420"/>
    </ligand>
</feature>
<dbReference type="HAMAP" id="MF_01405">
    <property type="entry name" value="Non_canon_purine_NTPase"/>
    <property type="match status" value="1"/>
</dbReference>
<comment type="caution">
    <text evidence="12">The sequence shown here is derived from an EMBL/GenBank/DDBJ whole genome shotgun (WGS) entry which is preliminary data.</text>
</comment>
<keyword evidence="4 10" id="KW-0547">Nucleotide-binding</keyword>
<dbReference type="GO" id="GO:0009146">
    <property type="term" value="P:purine nucleoside triphosphate catabolic process"/>
    <property type="evidence" value="ECO:0007669"/>
    <property type="project" value="UniProtKB-UniRule"/>
</dbReference>
<dbReference type="SMR" id="A0A553IHL4"/>
<evidence type="ECO:0000256" key="5">
    <source>
        <dbReference type="ARBA" id="ARBA00022801"/>
    </source>
</evidence>
<dbReference type="GO" id="GO:0000166">
    <property type="term" value="F:nucleotide binding"/>
    <property type="evidence" value="ECO:0007669"/>
    <property type="project" value="UniProtKB-KW"/>
</dbReference>
<feature type="binding site" evidence="10">
    <location>
        <begin position="175"/>
        <end position="176"/>
    </location>
    <ligand>
        <name>substrate</name>
    </ligand>
</feature>
<proteinExistence type="inferred from homology"/>
<evidence type="ECO:0000256" key="7">
    <source>
        <dbReference type="ARBA" id="ARBA00023080"/>
    </source>
</evidence>
<evidence type="ECO:0000313" key="12">
    <source>
        <dbReference type="EMBL" id="TRX99699.1"/>
    </source>
</evidence>